<dbReference type="InterPro" id="IPR001100">
    <property type="entry name" value="Pyr_nuc-diS_OxRdtase"/>
</dbReference>
<dbReference type="PRINTS" id="PR00411">
    <property type="entry name" value="PNDRDTASEI"/>
</dbReference>
<dbReference type="InterPro" id="IPR036188">
    <property type="entry name" value="FAD/NAD-bd_sf"/>
</dbReference>
<dbReference type="PRINTS" id="PR00368">
    <property type="entry name" value="FADPNR"/>
</dbReference>
<dbReference type="Proteomes" id="UP000557307">
    <property type="component" value="Unassembled WGS sequence"/>
</dbReference>
<dbReference type="GO" id="GO:0050660">
    <property type="term" value="F:flavin adenine dinucleotide binding"/>
    <property type="evidence" value="ECO:0007669"/>
    <property type="project" value="TreeGrafter"/>
</dbReference>
<dbReference type="AlphaFoldDB" id="A0A840TV71"/>
<keyword evidence="3 5" id="KW-0274">FAD</keyword>
<dbReference type="PANTHER" id="PTHR43014:SF2">
    <property type="entry name" value="MERCURIC REDUCTASE"/>
    <property type="match status" value="1"/>
</dbReference>
<feature type="disulfide bond" description="Redox-active" evidence="6">
    <location>
        <begin position="48"/>
        <end position="53"/>
    </location>
</feature>
<dbReference type="RefSeq" id="WP_184173067.1">
    <property type="nucleotide sequence ID" value="NZ_JACHGF010000002.1"/>
</dbReference>
<dbReference type="Pfam" id="PF07992">
    <property type="entry name" value="Pyr_redox_2"/>
    <property type="match status" value="1"/>
</dbReference>
<keyword evidence="9" id="KW-0670">Pyruvate</keyword>
<feature type="binding site" evidence="5">
    <location>
        <position position="319"/>
    </location>
    <ligand>
        <name>FAD</name>
        <dbReference type="ChEBI" id="CHEBI:57692"/>
    </ligand>
</feature>
<gene>
    <name evidence="9" type="ORF">HNQ92_001695</name>
</gene>
<dbReference type="InterPro" id="IPR004099">
    <property type="entry name" value="Pyr_nucl-diS_OxRdtase_dimer"/>
</dbReference>
<evidence type="ECO:0000313" key="10">
    <source>
        <dbReference type="Proteomes" id="UP000557307"/>
    </source>
</evidence>
<dbReference type="Gene3D" id="3.30.390.30">
    <property type="match status" value="1"/>
</dbReference>
<keyword evidence="5" id="KW-0547">Nucleotide-binding</keyword>
<feature type="binding site" evidence="5">
    <location>
        <begin position="187"/>
        <end position="194"/>
    </location>
    <ligand>
        <name>NAD(+)</name>
        <dbReference type="ChEBI" id="CHEBI:57540"/>
    </ligand>
</feature>
<dbReference type="InterPro" id="IPR016156">
    <property type="entry name" value="FAD/NAD-linked_Rdtase_dimer_sf"/>
</dbReference>
<dbReference type="Gene3D" id="3.50.50.60">
    <property type="entry name" value="FAD/NAD(P)-binding domain"/>
    <property type="match status" value="2"/>
</dbReference>
<keyword evidence="5" id="KW-0520">NAD</keyword>
<reference evidence="9 10" key="1">
    <citation type="submission" date="2020-08" db="EMBL/GenBank/DDBJ databases">
        <title>Genomic Encyclopedia of Type Strains, Phase IV (KMG-IV): sequencing the most valuable type-strain genomes for metagenomic binning, comparative biology and taxonomic classification.</title>
        <authorList>
            <person name="Goeker M."/>
        </authorList>
    </citation>
    <scope>NUCLEOTIDE SEQUENCE [LARGE SCALE GENOMIC DNA]</scope>
    <source>
        <strain evidence="9 10">DSM 105074</strain>
    </source>
</reference>
<dbReference type="Pfam" id="PF02852">
    <property type="entry name" value="Pyr_redox_dim"/>
    <property type="match status" value="1"/>
</dbReference>
<feature type="active site" description="Proton acceptor" evidence="4">
    <location>
        <position position="452"/>
    </location>
</feature>
<evidence type="ECO:0000256" key="2">
    <source>
        <dbReference type="ARBA" id="ARBA00022630"/>
    </source>
</evidence>
<dbReference type="GO" id="GO:0003955">
    <property type="term" value="F:NAD(P)H dehydrogenase (quinone) activity"/>
    <property type="evidence" value="ECO:0007669"/>
    <property type="project" value="TreeGrafter"/>
</dbReference>
<evidence type="ECO:0000313" key="9">
    <source>
        <dbReference type="EMBL" id="MBB5283569.1"/>
    </source>
</evidence>
<dbReference type="InterPro" id="IPR023753">
    <property type="entry name" value="FAD/NAD-binding_dom"/>
</dbReference>
<dbReference type="EMBL" id="JACHGF010000002">
    <property type="protein sequence ID" value="MBB5283569.1"/>
    <property type="molecule type" value="Genomic_DNA"/>
</dbReference>
<evidence type="ECO:0000256" key="4">
    <source>
        <dbReference type="PIRSR" id="PIRSR000350-2"/>
    </source>
</evidence>
<dbReference type="PIRSF" id="PIRSF000350">
    <property type="entry name" value="Mercury_reductase_MerA"/>
    <property type="match status" value="1"/>
</dbReference>
<dbReference type="PANTHER" id="PTHR43014">
    <property type="entry name" value="MERCURIC REDUCTASE"/>
    <property type="match status" value="1"/>
</dbReference>
<keyword evidence="10" id="KW-1185">Reference proteome</keyword>
<evidence type="ECO:0000256" key="6">
    <source>
        <dbReference type="PIRSR" id="PIRSR000350-4"/>
    </source>
</evidence>
<evidence type="ECO:0000259" key="7">
    <source>
        <dbReference type="Pfam" id="PF02852"/>
    </source>
</evidence>
<comment type="cofactor">
    <cofactor evidence="5">
        <name>FAD</name>
        <dbReference type="ChEBI" id="CHEBI:57692"/>
    </cofactor>
    <text evidence="5">Binds 1 FAD per subunit.</text>
</comment>
<name>A0A840TV71_9BACT</name>
<evidence type="ECO:0000256" key="3">
    <source>
        <dbReference type="ARBA" id="ARBA00022827"/>
    </source>
</evidence>
<dbReference type="SUPFAM" id="SSF51905">
    <property type="entry name" value="FAD/NAD(P)-binding domain"/>
    <property type="match status" value="1"/>
</dbReference>
<feature type="binding site" evidence="5">
    <location>
        <position position="57"/>
    </location>
    <ligand>
        <name>FAD</name>
        <dbReference type="ChEBI" id="CHEBI:57692"/>
    </ligand>
</feature>
<organism evidence="9 10">
    <name type="scientific">Rhabdobacter roseus</name>
    <dbReference type="NCBI Taxonomy" id="1655419"/>
    <lineage>
        <taxon>Bacteria</taxon>
        <taxon>Pseudomonadati</taxon>
        <taxon>Bacteroidota</taxon>
        <taxon>Cytophagia</taxon>
        <taxon>Cytophagales</taxon>
        <taxon>Cytophagaceae</taxon>
        <taxon>Rhabdobacter</taxon>
    </lineage>
</organism>
<protein>
    <submittedName>
        <fullName evidence="9">Pyruvate/2-oxoglutarate dehydrogenase complex dihydrolipoamide dehydrogenase (E3) component</fullName>
    </submittedName>
</protein>
<feature type="domain" description="Pyridine nucleotide-disulphide oxidoreductase dimerisation" evidence="7">
    <location>
        <begin position="354"/>
        <end position="461"/>
    </location>
</feature>
<accession>A0A840TV71</accession>
<comment type="similarity">
    <text evidence="1">Belongs to the class-I pyridine nucleotide-disulfide oxidoreductase family.</text>
</comment>
<sequence>MTTSSTKTQHYRAIILGAGQAGKPLALALAEAGWKTALVERKYLGGTCINYGCTPTKTLIASAEVAQLARRAAEYGVRTGPVEVDYQAVKRRKDELVAQFRKGVEESLEAAENLTIIRGEASFMGPKQIEVQRPEQGTLSLSADCLFIDCGTSPAAPALDGLDTVAWLTSTSVMELDELPEHLLILGGGYIGLEFGQLFRRLGSRVTIIQKGPQLLENEDADVADCLADILQEEGIDLLLNTQAKRVQRSESGQVVLHLSQDGQTRQRTGSHLLVATGSTPNTAALRLAEAGIEVDEKGYINVNDQLETTQPGVYALGDIKGGPAFTHISYDDYRVVSQHLLKKGPATIKDRQVPYTVFTDPQLGRVGLSEKEARDRKLNILLARLPVKSVARALETSRTAGLMKVVIDADSEQILGAAILGAEGGEIMSMIQIAMLGQLPYSRLRDAVLAHPTWAESLNTLFTSLEN</sequence>
<feature type="binding site" evidence="5">
    <location>
        <position position="278"/>
    </location>
    <ligand>
        <name>NAD(+)</name>
        <dbReference type="ChEBI" id="CHEBI:57540"/>
    </ligand>
</feature>
<evidence type="ECO:0000259" key="8">
    <source>
        <dbReference type="Pfam" id="PF07992"/>
    </source>
</evidence>
<proteinExistence type="inferred from homology"/>
<evidence type="ECO:0000256" key="5">
    <source>
        <dbReference type="PIRSR" id="PIRSR000350-3"/>
    </source>
</evidence>
<evidence type="ECO:0000256" key="1">
    <source>
        <dbReference type="ARBA" id="ARBA00007532"/>
    </source>
</evidence>
<keyword evidence="2" id="KW-0285">Flavoprotein</keyword>
<dbReference type="SUPFAM" id="SSF55424">
    <property type="entry name" value="FAD/NAD-linked reductases, dimerisation (C-terminal) domain"/>
    <property type="match status" value="1"/>
</dbReference>
<comment type="caution">
    <text evidence="9">The sequence shown here is derived from an EMBL/GenBank/DDBJ whole genome shotgun (WGS) entry which is preliminary data.</text>
</comment>
<feature type="domain" description="FAD/NAD(P)-binding" evidence="8">
    <location>
        <begin position="12"/>
        <end position="330"/>
    </location>
</feature>